<evidence type="ECO:0000313" key="2">
    <source>
        <dbReference type="Proteomes" id="UP000790377"/>
    </source>
</evidence>
<evidence type="ECO:0000313" key="1">
    <source>
        <dbReference type="EMBL" id="KAH7914118.1"/>
    </source>
</evidence>
<accession>A0ACB8AM83</accession>
<proteinExistence type="predicted"/>
<comment type="caution">
    <text evidence="1">The sequence shown here is derived from an EMBL/GenBank/DDBJ whole genome shotgun (WGS) entry which is preliminary data.</text>
</comment>
<keyword evidence="2" id="KW-1185">Reference proteome</keyword>
<protein>
    <submittedName>
        <fullName evidence="1">Uncharacterized protein</fullName>
    </submittedName>
</protein>
<reference evidence="1" key="1">
    <citation type="journal article" date="2021" name="New Phytol.">
        <title>Evolutionary innovations through gain and loss of genes in the ectomycorrhizal Boletales.</title>
        <authorList>
            <person name="Wu G."/>
            <person name="Miyauchi S."/>
            <person name="Morin E."/>
            <person name="Kuo A."/>
            <person name="Drula E."/>
            <person name="Varga T."/>
            <person name="Kohler A."/>
            <person name="Feng B."/>
            <person name="Cao Y."/>
            <person name="Lipzen A."/>
            <person name="Daum C."/>
            <person name="Hundley H."/>
            <person name="Pangilinan J."/>
            <person name="Johnson J."/>
            <person name="Barry K."/>
            <person name="LaButti K."/>
            <person name="Ng V."/>
            <person name="Ahrendt S."/>
            <person name="Min B."/>
            <person name="Choi I.G."/>
            <person name="Park H."/>
            <person name="Plett J.M."/>
            <person name="Magnuson J."/>
            <person name="Spatafora J.W."/>
            <person name="Nagy L.G."/>
            <person name="Henrissat B."/>
            <person name="Grigoriev I.V."/>
            <person name="Yang Z.L."/>
            <person name="Xu J."/>
            <person name="Martin F.M."/>
        </authorList>
    </citation>
    <scope>NUCLEOTIDE SEQUENCE</scope>
    <source>
        <strain evidence="1">ATCC 28755</strain>
    </source>
</reference>
<organism evidence="1 2">
    <name type="scientific">Hygrophoropsis aurantiaca</name>
    <dbReference type="NCBI Taxonomy" id="72124"/>
    <lineage>
        <taxon>Eukaryota</taxon>
        <taxon>Fungi</taxon>
        <taxon>Dikarya</taxon>
        <taxon>Basidiomycota</taxon>
        <taxon>Agaricomycotina</taxon>
        <taxon>Agaricomycetes</taxon>
        <taxon>Agaricomycetidae</taxon>
        <taxon>Boletales</taxon>
        <taxon>Coniophorineae</taxon>
        <taxon>Hygrophoropsidaceae</taxon>
        <taxon>Hygrophoropsis</taxon>
    </lineage>
</organism>
<dbReference type="Proteomes" id="UP000790377">
    <property type="component" value="Unassembled WGS sequence"/>
</dbReference>
<sequence length="494" mass="54353">MQGRKRPRLLAISSFFAYPWSFLSTPGPSAQATDPSLEANKPHIGLNAEIIDNASTSGTPMVPSPESDPRLGPIAVASGASALEPRPPSTGSSPAAAMSNLHLPAEIIHEILFFTEHGTLAASALVNHTFRHISQRLLYRHMKPPANRIISCLKTLASRPILAAITRRLTIADITQSHHTLAAYLALLSRALHNTTSLTDLTLLLDGAYANILLGCSFRLRNLSTTLHWDSTFAQWMEEQTEIDDAMFGGTFVMGSTIDSGALRKLNRVSASPLILATVVPGRPVTDVEVCLMQSHLFKEDIMWTTTKIMSFSASPLRSLQIIACMDSVEDTLAALAVIPENLNMLRSLSMHAANGSFTRELLDGLQSVTSRFEHLRSVLFLSRDTSDALHDTSVISGLAAKWHSSCKSLECVSFPAGTWVYNQKYGWVTLRELERILVEREKTVREREKELEERERLLVAEQRELELRELGIADQIKALRAGLVQFGADVVAL</sequence>
<gene>
    <name evidence="1" type="ORF">BJ138DRAFT_1080146</name>
</gene>
<dbReference type="EMBL" id="MU267618">
    <property type="protein sequence ID" value="KAH7914118.1"/>
    <property type="molecule type" value="Genomic_DNA"/>
</dbReference>
<name>A0ACB8AM83_9AGAM</name>